<organism evidence="2 3">
    <name type="scientific">Coprinopsis marcescibilis</name>
    <name type="common">Agaric fungus</name>
    <name type="synonym">Psathyrella marcescibilis</name>
    <dbReference type="NCBI Taxonomy" id="230819"/>
    <lineage>
        <taxon>Eukaryota</taxon>
        <taxon>Fungi</taxon>
        <taxon>Dikarya</taxon>
        <taxon>Basidiomycota</taxon>
        <taxon>Agaricomycotina</taxon>
        <taxon>Agaricomycetes</taxon>
        <taxon>Agaricomycetidae</taxon>
        <taxon>Agaricales</taxon>
        <taxon>Agaricineae</taxon>
        <taxon>Psathyrellaceae</taxon>
        <taxon>Coprinopsis</taxon>
    </lineage>
</organism>
<gene>
    <name evidence="2" type="ORF">FA15DRAFT_672254</name>
</gene>
<accession>A0A5C3KNU2</accession>
<proteinExistence type="predicted"/>
<sequence>MPPKRSCDACRKLKIACTRLDGPDLPCGTCKRRNYACVKPVQVKPKTKNHFRNRFPSDMLTPMGHERGLREGVSSWQMSALEHEGVQAALLDTYKHLDFQITPSSSGHICDDKKTQPDLSIPQQEDFTQPISFAKSPLTSATRTTRSRRPTITIQSLLNG</sequence>
<dbReference type="Gene3D" id="4.10.240.10">
    <property type="entry name" value="Zn(2)-C6 fungal-type DNA-binding domain"/>
    <property type="match status" value="1"/>
</dbReference>
<dbReference type="Proteomes" id="UP000307440">
    <property type="component" value="Unassembled WGS sequence"/>
</dbReference>
<dbReference type="Pfam" id="PF00172">
    <property type="entry name" value="Zn_clus"/>
    <property type="match status" value="1"/>
</dbReference>
<name>A0A5C3KNU2_COPMA</name>
<protein>
    <recommendedName>
        <fullName evidence="1">Zn(2)-C6 fungal-type domain-containing protein</fullName>
    </recommendedName>
</protein>
<evidence type="ECO:0000313" key="2">
    <source>
        <dbReference type="EMBL" id="TFK21715.1"/>
    </source>
</evidence>
<dbReference type="GO" id="GO:0008270">
    <property type="term" value="F:zinc ion binding"/>
    <property type="evidence" value="ECO:0007669"/>
    <property type="project" value="InterPro"/>
</dbReference>
<dbReference type="InterPro" id="IPR036864">
    <property type="entry name" value="Zn2-C6_fun-type_DNA-bd_sf"/>
</dbReference>
<dbReference type="PROSITE" id="PS50048">
    <property type="entry name" value="ZN2_CY6_FUNGAL_2"/>
    <property type="match status" value="1"/>
</dbReference>
<reference evidence="2 3" key="1">
    <citation type="journal article" date="2019" name="Nat. Ecol. Evol.">
        <title>Megaphylogeny resolves global patterns of mushroom evolution.</title>
        <authorList>
            <person name="Varga T."/>
            <person name="Krizsan K."/>
            <person name="Foldi C."/>
            <person name="Dima B."/>
            <person name="Sanchez-Garcia M."/>
            <person name="Sanchez-Ramirez S."/>
            <person name="Szollosi G.J."/>
            <person name="Szarkandi J.G."/>
            <person name="Papp V."/>
            <person name="Albert L."/>
            <person name="Andreopoulos W."/>
            <person name="Angelini C."/>
            <person name="Antonin V."/>
            <person name="Barry K.W."/>
            <person name="Bougher N.L."/>
            <person name="Buchanan P."/>
            <person name="Buyck B."/>
            <person name="Bense V."/>
            <person name="Catcheside P."/>
            <person name="Chovatia M."/>
            <person name="Cooper J."/>
            <person name="Damon W."/>
            <person name="Desjardin D."/>
            <person name="Finy P."/>
            <person name="Geml J."/>
            <person name="Haridas S."/>
            <person name="Hughes K."/>
            <person name="Justo A."/>
            <person name="Karasinski D."/>
            <person name="Kautmanova I."/>
            <person name="Kiss B."/>
            <person name="Kocsube S."/>
            <person name="Kotiranta H."/>
            <person name="LaButti K.M."/>
            <person name="Lechner B.E."/>
            <person name="Liimatainen K."/>
            <person name="Lipzen A."/>
            <person name="Lukacs Z."/>
            <person name="Mihaltcheva S."/>
            <person name="Morgado L.N."/>
            <person name="Niskanen T."/>
            <person name="Noordeloos M.E."/>
            <person name="Ohm R.A."/>
            <person name="Ortiz-Santana B."/>
            <person name="Ovrebo C."/>
            <person name="Racz N."/>
            <person name="Riley R."/>
            <person name="Savchenko A."/>
            <person name="Shiryaev A."/>
            <person name="Soop K."/>
            <person name="Spirin V."/>
            <person name="Szebenyi C."/>
            <person name="Tomsovsky M."/>
            <person name="Tulloss R.E."/>
            <person name="Uehling J."/>
            <person name="Grigoriev I.V."/>
            <person name="Vagvolgyi C."/>
            <person name="Papp T."/>
            <person name="Martin F.M."/>
            <person name="Miettinen O."/>
            <person name="Hibbett D.S."/>
            <person name="Nagy L.G."/>
        </authorList>
    </citation>
    <scope>NUCLEOTIDE SEQUENCE [LARGE SCALE GENOMIC DNA]</scope>
    <source>
        <strain evidence="2 3">CBS 121175</strain>
    </source>
</reference>
<dbReference type="SUPFAM" id="SSF57701">
    <property type="entry name" value="Zn2/Cys6 DNA-binding domain"/>
    <property type="match status" value="1"/>
</dbReference>
<feature type="domain" description="Zn(2)-C6 fungal-type" evidence="1">
    <location>
        <begin position="6"/>
        <end position="39"/>
    </location>
</feature>
<dbReference type="PROSITE" id="PS00463">
    <property type="entry name" value="ZN2_CY6_FUNGAL_1"/>
    <property type="match status" value="1"/>
</dbReference>
<dbReference type="AlphaFoldDB" id="A0A5C3KNU2"/>
<evidence type="ECO:0000259" key="1">
    <source>
        <dbReference type="PROSITE" id="PS50048"/>
    </source>
</evidence>
<keyword evidence="3" id="KW-1185">Reference proteome</keyword>
<dbReference type="EMBL" id="ML210259">
    <property type="protein sequence ID" value="TFK21715.1"/>
    <property type="molecule type" value="Genomic_DNA"/>
</dbReference>
<evidence type="ECO:0000313" key="3">
    <source>
        <dbReference type="Proteomes" id="UP000307440"/>
    </source>
</evidence>
<dbReference type="OrthoDB" id="2123952at2759"/>
<dbReference type="GO" id="GO:0000981">
    <property type="term" value="F:DNA-binding transcription factor activity, RNA polymerase II-specific"/>
    <property type="evidence" value="ECO:0007669"/>
    <property type="project" value="InterPro"/>
</dbReference>
<dbReference type="CDD" id="cd00067">
    <property type="entry name" value="GAL4"/>
    <property type="match status" value="1"/>
</dbReference>
<dbReference type="SMART" id="SM00066">
    <property type="entry name" value="GAL4"/>
    <property type="match status" value="1"/>
</dbReference>
<dbReference type="InterPro" id="IPR001138">
    <property type="entry name" value="Zn2Cys6_DnaBD"/>
</dbReference>